<evidence type="ECO:0000313" key="12">
    <source>
        <dbReference type="EMBL" id="KAF1911476.1"/>
    </source>
</evidence>
<comment type="similarity">
    <text evidence="2">Belongs to the ABC transporter superfamily. ABCB family. Multidrug resistance exporter (TC 3.A.1.201) subfamily.</text>
</comment>
<dbReference type="InterPro" id="IPR027417">
    <property type="entry name" value="P-loop_NTPase"/>
</dbReference>
<dbReference type="Gene3D" id="3.40.50.300">
    <property type="entry name" value="P-loop containing nucleotide triphosphate hydrolases"/>
    <property type="match status" value="2"/>
</dbReference>
<dbReference type="InterPro" id="IPR036640">
    <property type="entry name" value="ABC1_TM_sf"/>
</dbReference>
<feature type="transmembrane region" description="Helical" evidence="9">
    <location>
        <begin position="985"/>
        <end position="1006"/>
    </location>
</feature>
<accession>A0A6A5Q9R8</accession>
<dbReference type="PROSITE" id="PS50929">
    <property type="entry name" value="ABC_TM1F"/>
    <property type="match status" value="2"/>
</dbReference>
<comment type="subcellular location">
    <subcellularLocation>
        <location evidence="1">Membrane</location>
        <topology evidence="1">Multi-pass membrane protein</topology>
    </subcellularLocation>
</comment>
<proteinExistence type="inferred from homology"/>
<dbReference type="InterPro" id="IPR003439">
    <property type="entry name" value="ABC_transporter-like_ATP-bd"/>
</dbReference>
<dbReference type="SMART" id="SM00382">
    <property type="entry name" value="AAA"/>
    <property type="match status" value="2"/>
</dbReference>
<dbReference type="Pfam" id="PF00005">
    <property type="entry name" value="ABC_tran"/>
    <property type="match status" value="2"/>
</dbReference>
<feature type="transmembrane region" description="Helical" evidence="9">
    <location>
        <begin position="186"/>
        <end position="207"/>
    </location>
</feature>
<dbReference type="CDD" id="cd18578">
    <property type="entry name" value="ABC_6TM_Pgp_ABCB1_D2_like"/>
    <property type="match status" value="1"/>
</dbReference>
<reference evidence="12" key="1">
    <citation type="journal article" date="2020" name="Stud. Mycol.">
        <title>101 Dothideomycetes genomes: a test case for predicting lifestyles and emergence of pathogens.</title>
        <authorList>
            <person name="Haridas S."/>
            <person name="Albert R."/>
            <person name="Binder M."/>
            <person name="Bloem J."/>
            <person name="Labutti K."/>
            <person name="Salamov A."/>
            <person name="Andreopoulos B."/>
            <person name="Baker S."/>
            <person name="Barry K."/>
            <person name="Bills G."/>
            <person name="Bluhm B."/>
            <person name="Cannon C."/>
            <person name="Castanera R."/>
            <person name="Culley D."/>
            <person name="Daum C."/>
            <person name="Ezra D."/>
            <person name="Gonzalez J."/>
            <person name="Henrissat B."/>
            <person name="Kuo A."/>
            <person name="Liang C."/>
            <person name="Lipzen A."/>
            <person name="Lutzoni F."/>
            <person name="Magnuson J."/>
            <person name="Mondo S."/>
            <person name="Nolan M."/>
            <person name="Ohm R."/>
            <person name="Pangilinan J."/>
            <person name="Park H.-J."/>
            <person name="Ramirez L."/>
            <person name="Alfaro M."/>
            <person name="Sun H."/>
            <person name="Tritt A."/>
            <person name="Yoshinaga Y."/>
            <person name="Zwiers L.-H."/>
            <person name="Turgeon B."/>
            <person name="Goodwin S."/>
            <person name="Spatafora J."/>
            <person name="Crous P."/>
            <person name="Grigoriev I."/>
        </authorList>
    </citation>
    <scope>NUCLEOTIDE SEQUENCE</scope>
    <source>
        <strain evidence="12">HMLAC05119</strain>
    </source>
</reference>
<dbReference type="PROSITE" id="PS50893">
    <property type="entry name" value="ABC_TRANSPORTER_2"/>
    <property type="match status" value="2"/>
</dbReference>
<evidence type="ECO:0000259" key="11">
    <source>
        <dbReference type="PROSITE" id="PS50929"/>
    </source>
</evidence>
<evidence type="ECO:0000256" key="2">
    <source>
        <dbReference type="ARBA" id="ARBA00007577"/>
    </source>
</evidence>
<dbReference type="InterPro" id="IPR017871">
    <property type="entry name" value="ABC_transporter-like_CS"/>
</dbReference>
<dbReference type="FunFam" id="1.20.1560.10:FF:000057">
    <property type="entry name" value="ABC multidrug transporter SitT"/>
    <property type="match status" value="1"/>
</dbReference>
<evidence type="ECO:0000256" key="9">
    <source>
        <dbReference type="SAM" id="Phobius"/>
    </source>
</evidence>
<dbReference type="GO" id="GO:0090374">
    <property type="term" value="P:oligopeptide export from mitochondrion"/>
    <property type="evidence" value="ECO:0007669"/>
    <property type="project" value="TreeGrafter"/>
</dbReference>
<sequence length="1311" mass="141469">MPTKRPSKASTKPFFGFINLLFYADPTWLDRLLVGVGCIAAIAAGVPFPLIGIVFGQLVDEINNATCANQSGGTSSAQETSITPKILLLVYIAIASFVCIYTHHVCWNLASQRLAQRVRDRYLRNLLRQDVAFFDRLQAGEVSSRLNGDIQAIESGTNEKVGVALTCVSFCITAYIVGFIKDAQLAGMLVSLIPAFLLMATVGGHFVSKYTTKLSASFGSASAIASEALSNVGLVHALGANTRLENQFKGHLGEARTQGIRKATAAAVQAGLLYFIAFSASALGYWQGSRKVANTLEGSGDATIGEIYTVTFILLDGAIVLSQVAPMLPFFSGALAAFERLRKDIETNPTIDNHSTIIEKDLHTDGAIELRDVEFTYPSRPDHPVLTKISLSFAPGHLTAIVGLSGSGKSTIASLITRFYDPTHGEILLDGKNIKDINVIALRGHISLVQQEPSLLDRSILENIALGLVNSPDHAHLSSVLLSNRLAQLMEQVRSGHDLAQCAEEAGAEIVEILRLVEHSAKLADVATFINRLESGFATMVGSSGSLLSGGQKQRIALARALVRNPRILILDEATAALDSASEQRIQAAIDRASDGRTVISIAHRLSTIRHASKIVVMKKGDVIEQGTHEELVALGGSYADMIRLQSVKASDEGASSSRTSLEVSSIDIQDDEKQLLALKGDGADSEKAPQLSKAAKPAEGIVARSIVKTMAPLVRPYLFLLVLAFFAALIVGGQYSGSGLLFGNIMGTMSPCNPPDYIRSRGQLLSGLWFMLACIEFLANFTSWAVFGLISERLLFKVRNISLHALLQQPLHWHESEGRTPSMLLEYITKDGNALAGFSGSIIGTLFSVIVNFIAAIILSHVVAWRIAIVCLVVVPLLLGAGYMQLRAIGKFAAKHAGAFSSSIGVTIEAVSNIRTVHALSIEDEILQTYRRSLRAPRKEMVQQSFKTNIWLAIANSCGGFIYAFAYWWGSKNIIEGRYSQTEFFIILIAMLVSAQLWGQLFTLAPEIAKAKSAMSRICGLVDLGKRFDTSSSTSSRTGHEQKQLDIEAAAGAEKLQGPQAGARIVFRDVEFSYPARPGISVLTSLSLSIQPGQFCALVGPSGAGKSTILALLERFYSPSSGSIFINGFDIARHATTSFRDDIAYVPQDNVMFQGTIRFNIALGARPGYTPSDEEVQEACKLANIHEAIMELPQGYDTECGSNGSQLSGGQRQRLSIARALVRKPKLLLLDESTSALDAESEKALELGLERAVKGHGVTVIAIAHRLRTIARADVIFLVEGGRVVDQGRHEELVHRSESYRVNALHQMLG</sequence>
<dbReference type="CDD" id="cd18577">
    <property type="entry name" value="ABC_6TM_Pgp_ABCB1_D1_like"/>
    <property type="match status" value="1"/>
</dbReference>
<dbReference type="GO" id="GO:0005524">
    <property type="term" value="F:ATP binding"/>
    <property type="evidence" value="ECO:0007669"/>
    <property type="project" value="UniProtKB-KW"/>
</dbReference>
<keyword evidence="13" id="KW-1185">Reference proteome</keyword>
<evidence type="ECO:0000256" key="5">
    <source>
        <dbReference type="ARBA" id="ARBA00022741"/>
    </source>
</evidence>
<dbReference type="PROSITE" id="PS00211">
    <property type="entry name" value="ABC_TRANSPORTER_1"/>
    <property type="match status" value="2"/>
</dbReference>
<dbReference type="Proteomes" id="UP000800096">
    <property type="component" value="Unassembled WGS sequence"/>
</dbReference>
<dbReference type="InterPro" id="IPR003593">
    <property type="entry name" value="AAA+_ATPase"/>
</dbReference>
<dbReference type="PANTHER" id="PTHR43394">
    <property type="entry name" value="ATP-DEPENDENT PERMEASE MDL1, MITOCHONDRIAL"/>
    <property type="match status" value="1"/>
</dbReference>
<dbReference type="Pfam" id="PF00664">
    <property type="entry name" value="ABC_membrane"/>
    <property type="match status" value="2"/>
</dbReference>
<dbReference type="GO" id="GO:0016887">
    <property type="term" value="F:ATP hydrolysis activity"/>
    <property type="evidence" value="ECO:0007669"/>
    <property type="project" value="InterPro"/>
</dbReference>
<feature type="transmembrane region" description="Helical" evidence="9">
    <location>
        <begin position="266"/>
        <end position="287"/>
    </location>
</feature>
<evidence type="ECO:0000259" key="10">
    <source>
        <dbReference type="PROSITE" id="PS50893"/>
    </source>
</evidence>
<dbReference type="SUPFAM" id="SSF52540">
    <property type="entry name" value="P-loop containing nucleoside triphosphate hydrolases"/>
    <property type="match status" value="2"/>
</dbReference>
<evidence type="ECO:0000256" key="8">
    <source>
        <dbReference type="ARBA" id="ARBA00023136"/>
    </source>
</evidence>
<dbReference type="InterPro" id="IPR011527">
    <property type="entry name" value="ABC1_TM_dom"/>
</dbReference>
<dbReference type="EMBL" id="ML979144">
    <property type="protein sequence ID" value="KAF1911476.1"/>
    <property type="molecule type" value="Genomic_DNA"/>
</dbReference>
<evidence type="ECO:0000256" key="4">
    <source>
        <dbReference type="ARBA" id="ARBA00022692"/>
    </source>
</evidence>
<feature type="transmembrane region" description="Helical" evidence="9">
    <location>
        <begin position="769"/>
        <end position="791"/>
    </location>
</feature>
<dbReference type="GO" id="GO:0005743">
    <property type="term" value="C:mitochondrial inner membrane"/>
    <property type="evidence" value="ECO:0007669"/>
    <property type="project" value="TreeGrafter"/>
</dbReference>
<evidence type="ECO:0000256" key="3">
    <source>
        <dbReference type="ARBA" id="ARBA00022448"/>
    </source>
</evidence>
<keyword evidence="4 9" id="KW-0812">Transmembrane</keyword>
<feature type="transmembrane region" description="Helical" evidence="9">
    <location>
        <begin position="718"/>
        <end position="737"/>
    </location>
</feature>
<evidence type="ECO:0000256" key="1">
    <source>
        <dbReference type="ARBA" id="ARBA00004141"/>
    </source>
</evidence>
<feature type="transmembrane region" description="Helical" evidence="9">
    <location>
        <begin position="307"/>
        <end position="338"/>
    </location>
</feature>
<feature type="transmembrane region" description="Helical" evidence="9">
    <location>
        <begin position="32"/>
        <end position="55"/>
    </location>
</feature>
<keyword evidence="6" id="KW-0067">ATP-binding</keyword>
<dbReference type="InterPro" id="IPR039421">
    <property type="entry name" value="Type_1_exporter"/>
</dbReference>
<dbReference type="FunFam" id="3.40.50.300:FF:000913">
    <property type="entry name" value="ABC multidrug transporter SitT"/>
    <property type="match status" value="1"/>
</dbReference>
<keyword evidence="5" id="KW-0547">Nucleotide-binding</keyword>
<keyword evidence="8 9" id="KW-0472">Membrane</keyword>
<feature type="transmembrane region" description="Helical" evidence="9">
    <location>
        <begin position="866"/>
        <end position="887"/>
    </location>
</feature>
<evidence type="ECO:0000256" key="6">
    <source>
        <dbReference type="ARBA" id="ARBA00022840"/>
    </source>
</evidence>
<feature type="domain" description="ABC transmembrane type-1" evidence="11">
    <location>
        <begin position="723"/>
        <end position="1011"/>
    </location>
</feature>
<feature type="transmembrane region" description="Helical" evidence="9">
    <location>
        <begin position="86"/>
        <end position="110"/>
    </location>
</feature>
<dbReference type="PANTHER" id="PTHR43394:SF1">
    <property type="entry name" value="ATP-BINDING CASSETTE SUB-FAMILY B MEMBER 10, MITOCHONDRIAL"/>
    <property type="match status" value="1"/>
</dbReference>
<organism evidence="12 13">
    <name type="scientific">Ampelomyces quisqualis</name>
    <name type="common">Powdery mildew agent</name>
    <dbReference type="NCBI Taxonomy" id="50730"/>
    <lineage>
        <taxon>Eukaryota</taxon>
        <taxon>Fungi</taxon>
        <taxon>Dikarya</taxon>
        <taxon>Ascomycota</taxon>
        <taxon>Pezizomycotina</taxon>
        <taxon>Dothideomycetes</taxon>
        <taxon>Pleosporomycetidae</taxon>
        <taxon>Pleosporales</taxon>
        <taxon>Pleosporineae</taxon>
        <taxon>Phaeosphaeriaceae</taxon>
        <taxon>Ampelomyces</taxon>
    </lineage>
</organism>
<keyword evidence="7 9" id="KW-1133">Transmembrane helix</keyword>
<dbReference type="GO" id="GO:0015421">
    <property type="term" value="F:ABC-type oligopeptide transporter activity"/>
    <property type="evidence" value="ECO:0007669"/>
    <property type="project" value="TreeGrafter"/>
</dbReference>
<feature type="domain" description="ABC transporter" evidence="10">
    <location>
        <begin position="1066"/>
        <end position="1307"/>
    </location>
</feature>
<evidence type="ECO:0000313" key="13">
    <source>
        <dbReference type="Proteomes" id="UP000800096"/>
    </source>
</evidence>
<feature type="domain" description="ABC transmembrane type-1" evidence="11">
    <location>
        <begin position="36"/>
        <end position="333"/>
    </location>
</feature>
<feature type="transmembrane region" description="Helical" evidence="9">
    <location>
        <begin position="835"/>
        <end position="860"/>
    </location>
</feature>
<protein>
    <submittedName>
        <fullName evidence="12">Leptomycin B resistance protein pmd1</fullName>
    </submittedName>
</protein>
<name>A0A6A5Q9R8_AMPQU</name>
<evidence type="ECO:0000256" key="7">
    <source>
        <dbReference type="ARBA" id="ARBA00022989"/>
    </source>
</evidence>
<dbReference type="OrthoDB" id="6500128at2759"/>
<keyword evidence="3" id="KW-0813">Transport</keyword>
<dbReference type="Gene3D" id="1.20.1560.10">
    <property type="entry name" value="ABC transporter type 1, transmembrane domain"/>
    <property type="match status" value="1"/>
</dbReference>
<dbReference type="SUPFAM" id="SSF90123">
    <property type="entry name" value="ABC transporter transmembrane region"/>
    <property type="match status" value="2"/>
</dbReference>
<feature type="transmembrane region" description="Helical" evidence="9">
    <location>
        <begin position="949"/>
        <end position="970"/>
    </location>
</feature>
<feature type="domain" description="ABC transporter" evidence="10">
    <location>
        <begin position="368"/>
        <end position="645"/>
    </location>
</feature>
<gene>
    <name evidence="12" type="ORF">BDU57DRAFT_105150</name>
</gene>
<feature type="transmembrane region" description="Helical" evidence="9">
    <location>
        <begin position="161"/>
        <end position="180"/>
    </location>
</feature>